<dbReference type="SMART" id="SM00436">
    <property type="entry name" value="TOP1Bc"/>
    <property type="match status" value="1"/>
</dbReference>
<organism evidence="3 4">
    <name type="scientific">Emydomyces testavorans</name>
    <dbReference type="NCBI Taxonomy" id="2070801"/>
    <lineage>
        <taxon>Eukaryota</taxon>
        <taxon>Fungi</taxon>
        <taxon>Dikarya</taxon>
        <taxon>Ascomycota</taxon>
        <taxon>Pezizomycotina</taxon>
        <taxon>Eurotiomycetes</taxon>
        <taxon>Eurotiomycetidae</taxon>
        <taxon>Onygenales</taxon>
        <taxon>Nannizziopsiaceae</taxon>
        <taxon>Emydomyces</taxon>
    </lineage>
</organism>
<proteinExistence type="inferred from homology"/>
<dbReference type="AlphaFoldDB" id="A0AAF0DKP3"/>
<dbReference type="InterPro" id="IPR000380">
    <property type="entry name" value="Topo_IA"/>
</dbReference>
<dbReference type="InterPro" id="IPR006171">
    <property type="entry name" value="TOPRIM_dom"/>
</dbReference>
<comment type="catalytic activity">
    <reaction evidence="1">
        <text>ATP-independent breakage of single-stranded DNA, followed by passage and rejoining.</text>
        <dbReference type="EC" id="5.6.2.1"/>
    </reaction>
</comment>
<evidence type="ECO:0000313" key="3">
    <source>
        <dbReference type="EMBL" id="WEW60571.1"/>
    </source>
</evidence>
<keyword evidence="4" id="KW-1185">Reference proteome</keyword>
<comment type="similarity">
    <text evidence="1">Belongs to the type IA topoisomerase family.</text>
</comment>
<keyword evidence="1" id="KW-0799">Topoisomerase</keyword>
<reference evidence="3" key="1">
    <citation type="submission" date="2023-03" db="EMBL/GenBank/DDBJ databases">
        <title>Emydomyces testavorans Genome Sequence.</title>
        <authorList>
            <person name="Hoyer L."/>
        </authorList>
    </citation>
    <scope>NUCLEOTIDE SEQUENCE</scope>
    <source>
        <strain evidence="3">16-2883</strain>
    </source>
</reference>
<dbReference type="CDD" id="cd03362">
    <property type="entry name" value="TOPRIM_TopoIA_TopoIII"/>
    <property type="match status" value="1"/>
</dbReference>
<dbReference type="GO" id="GO:0006265">
    <property type="term" value="P:DNA topological change"/>
    <property type="evidence" value="ECO:0007669"/>
    <property type="project" value="InterPro"/>
</dbReference>
<dbReference type="Proteomes" id="UP001219355">
    <property type="component" value="Chromosome 4"/>
</dbReference>
<evidence type="ECO:0000256" key="1">
    <source>
        <dbReference type="RuleBase" id="RU362092"/>
    </source>
</evidence>
<dbReference type="Gene3D" id="1.10.460.10">
    <property type="entry name" value="Topoisomerase I, domain 2"/>
    <property type="match status" value="1"/>
</dbReference>
<sequence length="225" mass="24930">MGARILCVAEKPAIAKAVAQHLSGGALRTISIRGNKYVKNYEFQFSFGPPWGNSAVTMTSVIGHLTALDFEPQWRHWQSCPPGQLFDAPIVHDVDKSHFVDTYLSQERLSIAENIQTKARQADALFIWTDCDREGEHIGTEVRTQAVKANPRLEVKRARFSNTEKAHVIRAAKNPVELDERQANAVAARIELDLRIGAAFTRLLTLQLGALGGALAKRLISYDDA</sequence>
<dbReference type="Pfam" id="PF01751">
    <property type="entry name" value="Toprim"/>
    <property type="match status" value="1"/>
</dbReference>
<dbReference type="PROSITE" id="PS50880">
    <property type="entry name" value="TOPRIM"/>
    <property type="match status" value="1"/>
</dbReference>
<gene>
    <name evidence="3" type="primary">TOP3_3</name>
    <name evidence="3" type="ORF">PRK78_006058</name>
</gene>
<protein>
    <recommendedName>
        <fullName evidence="1">DNA topoisomerase</fullName>
        <ecNumber evidence="1">5.6.2.1</ecNumber>
    </recommendedName>
</protein>
<dbReference type="EMBL" id="CP120630">
    <property type="protein sequence ID" value="WEW60571.1"/>
    <property type="molecule type" value="Genomic_DNA"/>
</dbReference>
<dbReference type="PANTHER" id="PTHR11390:SF21">
    <property type="entry name" value="DNA TOPOISOMERASE 3-ALPHA"/>
    <property type="match status" value="1"/>
</dbReference>
<keyword evidence="1 3" id="KW-0413">Isomerase</keyword>
<dbReference type="GO" id="GO:0031422">
    <property type="term" value="C:RecQ family helicase-topoisomerase III complex"/>
    <property type="evidence" value="ECO:0007669"/>
    <property type="project" value="TreeGrafter"/>
</dbReference>
<dbReference type="InterPro" id="IPR003601">
    <property type="entry name" value="Topo_IA_2"/>
</dbReference>
<dbReference type="EC" id="5.6.2.1" evidence="1"/>
<dbReference type="GO" id="GO:0003677">
    <property type="term" value="F:DNA binding"/>
    <property type="evidence" value="ECO:0007669"/>
    <property type="project" value="UniProtKB-KW"/>
</dbReference>
<dbReference type="SMART" id="SM00493">
    <property type="entry name" value="TOPRIM"/>
    <property type="match status" value="1"/>
</dbReference>
<dbReference type="InterPro" id="IPR013824">
    <property type="entry name" value="Topo_IA_cen_sub1"/>
</dbReference>
<dbReference type="InterPro" id="IPR023405">
    <property type="entry name" value="Topo_IA_core_domain"/>
</dbReference>
<dbReference type="GO" id="GO:0003917">
    <property type="term" value="F:DNA topoisomerase type I (single strand cut, ATP-independent) activity"/>
    <property type="evidence" value="ECO:0007669"/>
    <property type="project" value="UniProtKB-EC"/>
</dbReference>
<dbReference type="InterPro" id="IPR034144">
    <property type="entry name" value="TOPRIM_TopoIII"/>
</dbReference>
<dbReference type="GO" id="GO:0006281">
    <property type="term" value="P:DNA repair"/>
    <property type="evidence" value="ECO:0007669"/>
    <property type="project" value="TreeGrafter"/>
</dbReference>
<comment type="function">
    <text evidence="1">Introduces a single-strand break via transesterification at a target site in duplex DNA. Releases the supercoiling and torsional tension of DNA introduced during the DNA replication and transcription by transiently cleaving and rejoining one strand of the DNA duplex. The scissile phosphodiester is attacked by the catalytic tyrosine of the enzyme, resulting in the formation of a DNA-(5'-phosphotyrosyl)-enzyme intermediate and the expulsion of a 3'-OH DNA strand.</text>
</comment>
<dbReference type="Gene3D" id="3.40.50.140">
    <property type="match status" value="1"/>
</dbReference>
<dbReference type="PANTHER" id="PTHR11390">
    <property type="entry name" value="PROKARYOTIC DNA TOPOISOMERASE"/>
    <property type="match status" value="1"/>
</dbReference>
<dbReference type="GO" id="GO:0006310">
    <property type="term" value="P:DNA recombination"/>
    <property type="evidence" value="ECO:0007669"/>
    <property type="project" value="TreeGrafter"/>
</dbReference>
<keyword evidence="1" id="KW-0238">DNA-binding</keyword>
<evidence type="ECO:0000313" key="4">
    <source>
        <dbReference type="Proteomes" id="UP001219355"/>
    </source>
</evidence>
<dbReference type="SUPFAM" id="SSF56712">
    <property type="entry name" value="Prokaryotic type I DNA topoisomerase"/>
    <property type="match status" value="1"/>
</dbReference>
<feature type="domain" description="Toprim" evidence="2">
    <location>
        <begin position="4"/>
        <end position="161"/>
    </location>
</feature>
<dbReference type="GO" id="GO:0005634">
    <property type="term" value="C:nucleus"/>
    <property type="evidence" value="ECO:0007669"/>
    <property type="project" value="TreeGrafter"/>
</dbReference>
<name>A0AAF0DKP3_9EURO</name>
<dbReference type="FunFam" id="3.40.50.140:FF:000005">
    <property type="entry name" value="DNA topoisomerase"/>
    <property type="match status" value="1"/>
</dbReference>
<evidence type="ECO:0000259" key="2">
    <source>
        <dbReference type="PROSITE" id="PS50880"/>
    </source>
</evidence>
<accession>A0AAF0DKP3</accession>